<dbReference type="SUPFAM" id="SSF81301">
    <property type="entry name" value="Nucleotidyltransferase"/>
    <property type="match status" value="1"/>
</dbReference>
<comment type="caution">
    <text evidence="1">The sequence shown here is derived from an EMBL/GenBank/DDBJ whole genome shotgun (WGS) entry which is preliminary data.</text>
</comment>
<reference evidence="1 2" key="1">
    <citation type="journal article" date="2016" name="Nat. Commun.">
        <title>Thousands of microbial genomes shed light on interconnected biogeochemical processes in an aquifer system.</title>
        <authorList>
            <person name="Anantharaman K."/>
            <person name="Brown C.T."/>
            <person name="Hug L.A."/>
            <person name="Sharon I."/>
            <person name="Castelle C.J."/>
            <person name="Probst A.J."/>
            <person name="Thomas B.C."/>
            <person name="Singh A."/>
            <person name="Wilkins M.J."/>
            <person name="Karaoz U."/>
            <person name="Brodie E.L."/>
            <person name="Williams K.H."/>
            <person name="Hubbard S.S."/>
            <person name="Banfield J.F."/>
        </authorList>
    </citation>
    <scope>NUCLEOTIDE SEQUENCE [LARGE SCALE GENOMIC DNA]</scope>
</reference>
<evidence type="ECO:0000313" key="2">
    <source>
        <dbReference type="Proteomes" id="UP000176665"/>
    </source>
</evidence>
<dbReference type="InterPro" id="IPR043519">
    <property type="entry name" value="NT_sf"/>
</dbReference>
<evidence type="ECO:0000313" key="1">
    <source>
        <dbReference type="EMBL" id="OGG03119.1"/>
    </source>
</evidence>
<protein>
    <submittedName>
        <fullName evidence="1">Uncharacterized protein</fullName>
    </submittedName>
</protein>
<gene>
    <name evidence="1" type="ORF">A2W14_04600</name>
</gene>
<name>A0A1F5YSG1_9BACT</name>
<sequence length="204" mass="24612">MNRQYYQEVVTQKSWEELVELKKQFEFILIGGWAVFLFTKSLKSKDIDIIVDYSQLNLFRKHYEMFKNERLKKYEIKKEGIDIDIYLPHFSDLGLPVEELIKYKTKIETFTVLEKEVLLIVKQKAYISRKASIKGQKDLIDIMALILLKDFDFKFHKELVVKYKLEYHIKILEEMINEITEVKELNLNRHQIASEKKRILKNFK</sequence>
<accession>A0A1F5YSG1</accession>
<dbReference type="Proteomes" id="UP000176665">
    <property type="component" value="Unassembled WGS sequence"/>
</dbReference>
<organism evidence="1 2">
    <name type="scientific">Candidatus Gottesmanbacteria bacterium RBG_16_37_8</name>
    <dbReference type="NCBI Taxonomy" id="1798371"/>
    <lineage>
        <taxon>Bacteria</taxon>
        <taxon>Candidatus Gottesmaniibacteriota</taxon>
    </lineage>
</organism>
<dbReference type="EMBL" id="MFJA01000039">
    <property type="protein sequence ID" value="OGG03119.1"/>
    <property type="molecule type" value="Genomic_DNA"/>
</dbReference>
<dbReference type="AlphaFoldDB" id="A0A1F5YSG1"/>
<proteinExistence type="predicted"/>